<feature type="domain" description="PIN" evidence="9">
    <location>
        <begin position="1"/>
        <end position="123"/>
    </location>
</feature>
<evidence type="ECO:0000256" key="4">
    <source>
        <dbReference type="ARBA" id="ARBA00022723"/>
    </source>
</evidence>
<keyword evidence="11" id="KW-1185">Reference proteome</keyword>
<feature type="binding site" evidence="8">
    <location>
        <position position="98"/>
    </location>
    <ligand>
        <name>Mg(2+)</name>
        <dbReference type="ChEBI" id="CHEBI:18420"/>
    </ligand>
</feature>
<dbReference type="InterPro" id="IPR029060">
    <property type="entry name" value="PIN-like_dom_sf"/>
</dbReference>
<dbReference type="EC" id="3.1.-.-" evidence="8"/>
<evidence type="ECO:0000313" key="11">
    <source>
        <dbReference type="Proteomes" id="UP000549882"/>
    </source>
</evidence>
<evidence type="ECO:0000256" key="7">
    <source>
        <dbReference type="ARBA" id="ARBA00038093"/>
    </source>
</evidence>
<dbReference type="GO" id="GO:0016787">
    <property type="term" value="F:hydrolase activity"/>
    <property type="evidence" value="ECO:0007669"/>
    <property type="project" value="UniProtKB-KW"/>
</dbReference>
<comment type="function">
    <text evidence="8">Toxic component of a toxin-antitoxin (TA) system. An RNase.</text>
</comment>
<feature type="binding site" evidence="8">
    <location>
        <position position="3"/>
    </location>
    <ligand>
        <name>Mg(2+)</name>
        <dbReference type="ChEBI" id="CHEBI:18420"/>
    </ligand>
</feature>
<dbReference type="SUPFAM" id="SSF88723">
    <property type="entry name" value="PIN domain-like"/>
    <property type="match status" value="1"/>
</dbReference>
<evidence type="ECO:0000256" key="8">
    <source>
        <dbReference type="HAMAP-Rule" id="MF_00265"/>
    </source>
</evidence>
<comment type="caution">
    <text evidence="10">The sequence shown here is derived from an EMBL/GenBank/DDBJ whole genome shotgun (WGS) entry which is preliminary data.</text>
</comment>
<dbReference type="GO" id="GO:0090729">
    <property type="term" value="F:toxin activity"/>
    <property type="evidence" value="ECO:0007669"/>
    <property type="project" value="UniProtKB-KW"/>
</dbReference>
<evidence type="ECO:0000256" key="5">
    <source>
        <dbReference type="ARBA" id="ARBA00022801"/>
    </source>
</evidence>
<keyword evidence="4 8" id="KW-0479">Metal-binding</keyword>
<sequence>MIDTSAIVAIFFNEPDALYYSERIADDPVRLISAATLVEAAMVIEGRFGEAGGAELDLWLHKTNLEVVAVTSEHADQARRAWRRYGKGRHPAGLNYGDCFSYALAALTGEPLLFKGNDFKQTDVEAA</sequence>
<evidence type="ECO:0000256" key="3">
    <source>
        <dbReference type="ARBA" id="ARBA00022722"/>
    </source>
</evidence>
<dbReference type="Proteomes" id="UP000549882">
    <property type="component" value="Unassembled WGS sequence"/>
</dbReference>
<dbReference type="Pfam" id="PF01850">
    <property type="entry name" value="PIN"/>
    <property type="match status" value="1"/>
</dbReference>
<keyword evidence="2 8" id="KW-1277">Toxin-antitoxin system</keyword>
<evidence type="ECO:0000256" key="2">
    <source>
        <dbReference type="ARBA" id="ARBA00022649"/>
    </source>
</evidence>
<dbReference type="Gene3D" id="3.40.50.1010">
    <property type="entry name" value="5'-nuclease"/>
    <property type="match status" value="1"/>
</dbReference>
<dbReference type="CDD" id="cd09871">
    <property type="entry name" value="PIN_MtVapC28-VapC30-like"/>
    <property type="match status" value="1"/>
</dbReference>
<dbReference type="InterPro" id="IPR002716">
    <property type="entry name" value="PIN_dom"/>
</dbReference>
<reference evidence="10 11" key="1">
    <citation type="submission" date="2020-08" db="EMBL/GenBank/DDBJ databases">
        <title>Genomic Encyclopedia of Type Strains, Phase IV (KMG-V): Genome sequencing to study the core and pangenomes of soil and plant-associated prokaryotes.</title>
        <authorList>
            <person name="Whitman W."/>
        </authorList>
    </citation>
    <scope>NUCLEOTIDE SEQUENCE [LARGE SCALE GENOMIC DNA]</scope>
    <source>
        <strain evidence="10 11">SEMIA 4064</strain>
    </source>
</reference>
<dbReference type="InterPro" id="IPR050556">
    <property type="entry name" value="Type_II_TA_system_RNase"/>
</dbReference>
<dbReference type="InterPro" id="IPR022907">
    <property type="entry name" value="VapC_family"/>
</dbReference>
<dbReference type="AlphaFoldDB" id="A0A7W8XSB6"/>
<dbReference type="HAMAP" id="MF_00265">
    <property type="entry name" value="VapC_Nob1"/>
    <property type="match status" value="1"/>
</dbReference>
<keyword evidence="5 8" id="KW-0378">Hydrolase</keyword>
<keyword evidence="3 8" id="KW-0540">Nuclease</keyword>
<evidence type="ECO:0000256" key="1">
    <source>
        <dbReference type="ARBA" id="ARBA00001946"/>
    </source>
</evidence>
<keyword evidence="8" id="KW-0800">Toxin</keyword>
<dbReference type="PANTHER" id="PTHR33653:SF1">
    <property type="entry name" value="RIBONUCLEASE VAPC2"/>
    <property type="match status" value="1"/>
</dbReference>
<name>A0A7W8XSB6_9HYPH</name>
<dbReference type="GO" id="GO:0000287">
    <property type="term" value="F:magnesium ion binding"/>
    <property type="evidence" value="ECO:0007669"/>
    <property type="project" value="UniProtKB-UniRule"/>
</dbReference>
<accession>A0A7W8XSB6</accession>
<keyword evidence="6 8" id="KW-0460">Magnesium</keyword>
<comment type="similarity">
    <text evidence="7 8">Belongs to the PINc/VapC protein family.</text>
</comment>
<comment type="cofactor">
    <cofactor evidence="1 8">
        <name>Mg(2+)</name>
        <dbReference type="ChEBI" id="CHEBI:18420"/>
    </cofactor>
</comment>
<evidence type="ECO:0000259" key="9">
    <source>
        <dbReference type="Pfam" id="PF01850"/>
    </source>
</evidence>
<dbReference type="PANTHER" id="PTHR33653">
    <property type="entry name" value="RIBONUCLEASE VAPC2"/>
    <property type="match status" value="1"/>
</dbReference>
<protein>
    <recommendedName>
        <fullName evidence="8">Ribonuclease VapC</fullName>
        <shortName evidence="8">RNase VapC</shortName>
        <ecNumber evidence="8">3.1.-.-</ecNumber>
    </recommendedName>
    <alternativeName>
        <fullName evidence="8">Toxin VapC</fullName>
    </alternativeName>
</protein>
<organism evidence="10 11">
    <name type="scientific">Rhizobium paranaense</name>
    <dbReference type="NCBI Taxonomy" id="1650438"/>
    <lineage>
        <taxon>Bacteria</taxon>
        <taxon>Pseudomonadati</taxon>
        <taxon>Pseudomonadota</taxon>
        <taxon>Alphaproteobacteria</taxon>
        <taxon>Hyphomicrobiales</taxon>
        <taxon>Rhizobiaceae</taxon>
        <taxon>Rhizobium/Agrobacterium group</taxon>
        <taxon>Rhizobium</taxon>
    </lineage>
</organism>
<evidence type="ECO:0000256" key="6">
    <source>
        <dbReference type="ARBA" id="ARBA00022842"/>
    </source>
</evidence>
<proteinExistence type="inferred from homology"/>
<dbReference type="EMBL" id="JACHBI010000006">
    <property type="protein sequence ID" value="MBB5574694.1"/>
    <property type="molecule type" value="Genomic_DNA"/>
</dbReference>
<evidence type="ECO:0000313" key="10">
    <source>
        <dbReference type="EMBL" id="MBB5574694.1"/>
    </source>
</evidence>
<gene>
    <name evidence="8" type="primary">vapC</name>
    <name evidence="10" type="ORF">GGD50_003323</name>
</gene>
<dbReference type="GO" id="GO:0004540">
    <property type="term" value="F:RNA nuclease activity"/>
    <property type="evidence" value="ECO:0007669"/>
    <property type="project" value="InterPro"/>
</dbReference>